<evidence type="ECO:0000313" key="6">
    <source>
        <dbReference type="Proteomes" id="UP000001449"/>
    </source>
</evidence>
<dbReference type="PANTHER" id="PTHR42996:SF1">
    <property type="entry name" value="PHOSPHATE-BINDING PROTEIN PSTS"/>
    <property type="match status" value="1"/>
</dbReference>
<proteinExistence type="inferred from homology"/>
<evidence type="ECO:0000256" key="1">
    <source>
        <dbReference type="ARBA" id="ARBA00008725"/>
    </source>
</evidence>
<dbReference type="SUPFAM" id="SSF53850">
    <property type="entry name" value="Periplasmic binding protein-like II"/>
    <property type="match status" value="1"/>
</dbReference>
<dbReference type="STRING" id="35128.B8C2R7"/>
<dbReference type="GO" id="GO:0006817">
    <property type="term" value="P:phosphate ion transport"/>
    <property type="evidence" value="ECO:0000318"/>
    <property type="project" value="GO_Central"/>
</dbReference>
<feature type="chain" id="PRO_5002869646" description="PBP domain-containing protein" evidence="3">
    <location>
        <begin position="20"/>
        <end position="449"/>
    </location>
</feature>
<name>B8C2R7_THAPS</name>
<comment type="similarity">
    <text evidence="1">Belongs to the PstS family.</text>
</comment>
<dbReference type="Proteomes" id="UP000001449">
    <property type="component" value="Chromosome 5"/>
</dbReference>
<sequence length="449" mass="48262">MNLRSAASLLLIGATTIVAQDSSISLNGSGTTNPSKCFWHIMDKLMEQIKVPARLTYRAVGSGTGIQEFLGKDIPEEGSNTYTPYNDFGSGDIPIDGADLEAWNAQGIEFVQLPFVLSAVSFFHSIPGVPNGDGGLNMTACLLARVFDGDITTWDHEDIKKINPNLNVNADSKIFCPRNEENPKGWPADKVGSTVEWYEGTNECDGSGAMTDCLVENAYAIGYIDSAHGHEEDLNEIKLSNGDGIFLTAKEAGVNGIQAAALDLSAVPDSADGDFSTMAFYNKPGPNTWPITLVSYVYIRKDLSFISNVAARTLLKAFATALFDEEYIGLCGRYGLIPVPSDLRELSLAGIDLVDAADDGDANKWTFEVDTIPGAGQGDFVISQKRESFTLYEADRLADDVASMQEEVRLLKLEMASMRASVAESAAGMFEPSVVLGLGAAVATMFFAF</sequence>
<keyword evidence="6" id="KW-1185">Reference proteome</keyword>
<dbReference type="AlphaFoldDB" id="B8C2R7"/>
<reference evidence="5 6" key="2">
    <citation type="journal article" date="2008" name="Nature">
        <title>The Phaeodactylum genome reveals the evolutionary history of diatom genomes.</title>
        <authorList>
            <person name="Bowler C."/>
            <person name="Allen A.E."/>
            <person name="Badger J.H."/>
            <person name="Grimwood J."/>
            <person name="Jabbari K."/>
            <person name="Kuo A."/>
            <person name="Maheswari U."/>
            <person name="Martens C."/>
            <person name="Maumus F."/>
            <person name="Otillar R.P."/>
            <person name="Rayko E."/>
            <person name="Salamov A."/>
            <person name="Vandepoele K."/>
            <person name="Beszteri B."/>
            <person name="Gruber A."/>
            <person name="Heijde M."/>
            <person name="Katinka M."/>
            <person name="Mock T."/>
            <person name="Valentin K."/>
            <person name="Verret F."/>
            <person name="Berges J.A."/>
            <person name="Brownlee C."/>
            <person name="Cadoret J.P."/>
            <person name="Chiovitti A."/>
            <person name="Choi C.J."/>
            <person name="Coesel S."/>
            <person name="De Martino A."/>
            <person name="Detter J.C."/>
            <person name="Durkin C."/>
            <person name="Falciatore A."/>
            <person name="Fournet J."/>
            <person name="Haruta M."/>
            <person name="Huysman M.J."/>
            <person name="Jenkins B.D."/>
            <person name="Jiroutova K."/>
            <person name="Jorgensen R.E."/>
            <person name="Joubert Y."/>
            <person name="Kaplan A."/>
            <person name="Kroger N."/>
            <person name="Kroth P.G."/>
            <person name="La Roche J."/>
            <person name="Lindquist E."/>
            <person name="Lommer M."/>
            <person name="Martin-Jezequel V."/>
            <person name="Lopez P.J."/>
            <person name="Lucas S."/>
            <person name="Mangogna M."/>
            <person name="McGinnis K."/>
            <person name="Medlin L.K."/>
            <person name="Montsant A."/>
            <person name="Oudot-Le Secq M.P."/>
            <person name="Napoli C."/>
            <person name="Obornik M."/>
            <person name="Parker M.S."/>
            <person name="Petit J.L."/>
            <person name="Porcel B.M."/>
            <person name="Poulsen N."/>
            <person name="Robison M."/>
            <person name="Rychlewski L."/>
            <person name="Rynearson T.A."/>
            <person name="Schmutz J."/>
            <person name="Shapiro H."/>
            <person name="Siaut M."/>
            <person name="Stanley M."/>
            <person name="Sussman M.R."/>
            <person name="Taylor A.R."/>
            <person name="Vardi A."/>
            <person name="von Dassow P."/>
            <person name="Vyverman W."/>
            <person name="Willis A."/>
            <person name="Wyrwicz L.S."/>
            <person name="Rokhsar D.S."/>
            <person name="Weissenbach J."/>
            <person name="Armbrust E.V."/>
            <person name="Green B.R."/>
            <person name="Van de Peer Y."/>
            <person name="Grigoriev I.V."/>
        </authorList>
    </citation>
    <scope>NUCLEOTIDE SEQUENCE [LARGE SCALE GENOMIC DNA]</scope>
    <source>
        <strain evidence="5 6">CCMP1335</strain>
    </source>
</reference>
<accession>B8C2R7</accession>
<feature type="coiled-coil region" evidence="2">
    <location>
        <begin position="394"/>
        <end position="421"/>
    </location>
</feature>
<reference evidence="5 6" key="1">
    <citation type="journal article" date="2004" name="Science">
        <title>The genome of the diatom Thalassiosira pseudonana: ecology, evolution, and metabolism.</title>
        <authorList>
            <person name="Armbrust E.V."/>
            <person name="Berges J.A."/>
            <person name="Bowler C."/>
            <person name="Green B.R."/>
            <person name="Martinez D."/>
            <person name="Putnam N.H."/>
            <person name="Zhou S."/>
            <person name="Allen A.E."/>
            <person name="Apt K.E."/>
            <person name="Bechner M."/>
            <person name="Brzezinski M.A."/>
            <person name="Chaal B.K."/>
            <person name="Chiovitti A."/>
            <person name="Davis A.K."/>
            <person name="Demarest M.S."/>
            <person name="Detter J.C."/>
            <person name="Glavina T."/>
            <person name="Goodstein D."/>
            <person name="Hadi M.Z."/>
            <person name="Hellsten U."/>
            <person name="Hildebrand M."/>
            <person name="Jenkins B.D."/>
            <person name="Jurka J."/>
            <person name="Kapitonov V.V."/>
            <person name="Kroger N."/>
            <person name="Lau W.W."/>
            <person name="Lane T.W."/>
            <person name="Larimer F.W."/>
            <person name="Lippmeier J.C."/>
            <person name="Lucas S."/>
            <person name="Medina M."/>
            <person name="Montsant A."/>
            <person name="Obornik M."/>
            <person name="Parker M.S."/>
            <person name="Palenik B."/>
            <person name="Pazour G.J."/>
            <person name="Richardson P.M."/>
            <person name="Rynearson T.A."/>
            <person name="Saito M.A."/>
            <person name="Schwartz D.C."/>
            <person name="Thamatrakoln K."/>
            <person name="Valentin K."/>
            <person name="Vardi A."/>
            <person name="Wilkerson F.P."/>
            <person name="Rokhsar D.S."/>
        </authorList>
    </citation>
    <scope>NUCLEOTIDE SEQUENCE [LARGE SCALE GENOMIC DNA]</scope>
    <source>
        <strain evidence="5 6">CCMP1335</strain>
    </source>
</reference>
<organism evidence="5 6">
    <name type="scientific">Thalassiosira pseudonana</name>
    <name type="common">Marine diatom</name>
    <name type="synonym">Cyclotella nana</name>
    <dbReference type="NCBI Taxonomy" id="35128"/>
    <lineage>
        <taxon>Eukaryota</taxon>
        <taxon>Sar</taxon>
        <taxon>Stramenopiles</taxon>
        <taxon>Ochrophyta</taxon>
        <taxon>Bacillariophyta</taxon>
        <taxon>Coscinodiscophyceae</taxon>
        <taxon>Thalassiosirophycidae</taxon>
        <taxon>Thalassiosirales</taxon>
        <taxon>Thalassiosiraceae</taxon>
        <taxon>Thalassiosira</taxon>
    </lineage>
</organism>
<feature type="non-terminal residue" evidence="5">
    <location>
        <position position="1"/>
    </location>
</feature>
<feature type="signal peptide" evidence="3">
    <location>
        <begin position="1"/>
        <end position="19"/>
    </location>
</feature>
<protein>
    <recommendedName>
        <fullName evidence="4">PBP domain-containing protein</fullName>
    </recommendedName>
</protein>
<dbReference type="OMA" id="MMARTKP"/>
<dbReference type="Gene3D" id="3.40.190.10">
    <property type="entry name" value="Periplasmic binding protein-like II"/>
    <property type="match status" value="2"/>
</dbReference>
<dbReference type="InterPro" id="IPR050962">
    <property type="entry name" value="Phosphate-bind_PstS"/>
</dbReference>
<dbReference type="EMBL" id="CM000642">
    <property type="protein sequence ID" value="EED92432.1"/>
    <property type="molecule type" value="Genomic_DNA"/>
</dbReference>
<dbReference type="eggNOG" id="ENOG502RM1E">
    <property type="taxonomic scope" value="Eukaryota"/>
</dbReference>
<dbReference type="PANTHER" id="PTHR42996">
    <property type="entry name" value="PHOSPHATE-BINDING PROTEIN PSTS"/>
    <property type="match status" value="1"/>
</dbReference>
<dbReference type="HOGENOM" id="CLU_579235_0_0_1"/>
<keyword evidence="3" id="KW-0732">Signal</keyword>
<dbReference type="InParanoid" id="B8C2R7"/>
<evidence type="ECO:0000256" key="3">
    <source>
        <dbReference type="SAM" id="SignalP"/>
    </source>
</evidence>
<evidence type="ECO:0000259" key="4">
    <source>
        <dbReference type="Pfam" id="PF12849"/>
    </source>
</evidence>
<dbReference type="InterPro" id="IPR024370">
    <property type="entry name" value="PBP_domain"/>
</dbReference>
<dbReference type="RefSeq" id="XP_002290680.1">
    <property type="nucleotide sequence ID" value="XM_002290644.1"/>
</dbReference>
<dbReference type="GeneID" id="7450043"/>
<keyword evidence="2" id="KW-0175">Coiled coil</keyword>
<evidence type="ECO:0000256" key="2">
    <source>
        <dbReference type="SAM" id="Coils"/>
    </source>
</evidence>
<evidence type="ECO:0000313" key="5">
    <source>
        <dbReference type="EMBL" id="EED92432.1"/>
    </source>
</evidence>
<dbReference type="Pfam" id="PF12849">
    <property type="entry name" value="PBP_like_2"/>
    <property type="match status" value="1"/>
</dbReference>
<dbReference type="PaxDb" id="35128-Thaps262506"/>
<feature type="domain" description="PBP" evidence="4">
    <location>
        <begin position="21"/>
        <end position="324"/>
    </location>
</feature>
<dbReference type="KEGG" id="tps:THAPSDRAFT_262506"/>
<gene>
    <name evidence="5" type="ORF">THAPSDRAFT_262506</name>
</gene>